<dbReference type="Proteomes" id="UP000184330">
    <property type="component" value="Unassembled WGS sequence"/>
</dbReference>
<sequence>MSDLKPSPVPDLMNKWFDAAFFKGPDAKRWNISRSFFKLNPEFPDSIDFIGRSFPLLPALVKTYVAIDRLNSTETRNCSTSVEAIDYIIHFDRVFVARGRDYDTIKSWRDYMKYIQKQADIFAPDFAQWDKHTREIERLANDALAESKRVIEEHNRPEKRLPNEVVDGIYVRTGLLQTWTKSHLEVIRAQEDYKRWKMQQDAPLQSSQMRKRRGYHADSAATMIPLTIASTPLETPEHYERLSELQVMRRYLQVNTPAKTLVPPPT</sequence>
<reference evidence="1 2" key="1">
    <citation type="submission" date="2016-03" db="EMBL/GenBank/DDBJ databases">
        <authorList>
            <person name="Ploux O."/>
        </authorList>
    </citation>
    <scope>NUCLEOTIDE SEQUENCE [LARGE SCALE GENOMIC DNA]</scope>
    <source>
        <strain evidence="1 2">UAMH 11012</strain>
    </source>
</reference>
<evidence type="ECO:0000313" key="1">
    <source>
        <dbReference type="EMBL" id="CZR66337.1"/>
    </source>
</evidence>
<evidence type="ECO:0000313" key="2">
    <source>
        <dbReference type="Proteomes" id="UP000184330"/>
    </source>
</evidence>
<dbReference type="AlphaFoldDB" id="A0A1L7XN25"/>
<dbReference type="OrthoDB" id="3437733at2759"/>
<protein>
    <submittedName>
        <fullName evidence="1">Uncharacterized protein</fullName>
    </submittedName>
</protein>
<accession>A0A1L7XN25</accession>
<keyword evidence="2" id="KW-1185">Reference proteome</keyword>
<gene>
    <name evidence="1" type="ORF">PAC_16238</name>
</gene>
<proteinExistence type="predicted"/>
<organism evidence="1 2">
    <name type="scientific">Phialocephala subalpina</name>
    <dbReference type="NCBI Taxonomy" id="576137"/>
    <lineage>
        <taxon>Eukaryota</taxon>
        <taxon>Fungi</taxon>
        <taxon>Dikarya</taxon>
        <taxon>Ascomycota</taxon>
        <taxon>Pezizomycotina</taxon>
        <taxon>Leotiomycetes</taxon>
        <taxon>Helotiales</taxon>
        <taxon>Mollisiaceae</taxon>
        <taxon>Phialocephala</taxon>
        <taxon>Phialocephala fortinii species complex</taxon>
    </lineage>
</organism>
<name>A0A1L7XN25_9HELO</name>
<dbReference type="EMBL" id="FJOG01000036">
    <property type="protein sequence ID" value="CZR66337.1"/>
    <property type="molecule type" value="Genomic_DNA"/>
</dbReference>